<dbReference type="AlphaFoldDB" id="A0A5N6QT07"/>
<dbReference type="Proteomes" id="UP000327013">
    <property type="component" value="Chromosome 2"/>
</dbReference>
<accession>A0A5N6QT07</accession>
<sequence length="210" mass="24540">MDIKVKWIPRKLNQGANRVVNKARKSNIQDNDKKGSDELDETITYQTWIAMYGGSQVIIGKKQGAKNHEIDNAKDICYVFSKYNHDDQTIKKWIDAGTIHYHAKGLEKKDEINTTFWTIIRDIHKLIRSKDIKVKWTPRKLNQTANRVVNKARKSNIQDHEQKGSAEMIMYQTWIAMYEGSQGREKKKRRGSDLRQRSKQAWKLPASKQV</sequence>
<feature type="region of interest" description="Disordered" evidence="1">
    <location>
        <begin position="182"/>
        <end position="210"/>
    </location>
</feature>
<reference evidence="2 3" key="1">
    <citation type="submission" date="2019-06" db="EMBL/GenBank/DDBJ databases">
        <title>A chromosomal-level reference genome of Carpinus fangiana (Coryloideae, Betulaceae).</title>
        <authorList>
            <person name="Yang X."/>
            <person name="Wang Z."/>
            <person name="Zhang L."/>
            <person name="Hao G."/>
            <person name="Liu J."/>
            <person name="Yang Y."/>
        </authorList>
    </citation>
    <scope>NUCLEOTIDE SEQUENCE [LARGE SCALE GENOMIC DNA]</scope>
    <source>
        <strain evidence="2">Cfa_2016G</strain>
        <tissue evidence="2">Leaf</tissue>
    </source>
</reference>
<evidence type="ECO:0000313" key="3">
    <source>
        <dbReference type="Proteomes" id="UP000327013"/>
    </source>
</evidence>
<name>A0A5N6QT07_9ROSI</name>
<dbReference type="EMBL" id="CM017322">
    <property type="protein sequence ID" value="KAE8010194.1"/>
    <property type="molecule type" value="Genomic_DNA"/>
</dbReference>
<gene>
    <name evidence="2" type="ORF">FH972_006584</name>
</gene>
<keyword evidence="3" id="KW-1185">Reference proteome</keyword>
<proteinExistence type="predicted"/>
<evidence type="ECO:0000313" key="2">
    <source>
        <dbReference type="EMBL" id="KAE8010194.1"/>
    </source>
</evidence>
<protein>
    <submittedName>
        <fullName evidence="2">Uncharacterized protein</fullName>
    </submittedName>
</protein>
<evidence type="ECO:0000256" key="1">
    <source>
        <dbReference type="SAM" id="MobiDB-lite"/>
    </source>
</evidence>
<organism evidence="2 3">
    <name type="scientific">Carpinus fangiana</name>
    <dbReference type="NCBI Taxonomy" id="176857"/>
    <lineage>
        <taxon>Eukaryota</taxon>
        <taxon>Viridiplantae</taxon>
        <taxon>Streptophyta</taxon>
        <taxon>Embryophyta</taxon>
        <taxon>Tracheophyta</taxon>
        <taxon>Spermatophyta</taxon>
        <taxon>Magnoliopsida</taxon>
        <taxon>eudicotyledons</taxon>
        <taxon>Gunneridae</taxon>
        <taxon>Pentapetalae</taxon>
        <taxon>rosids</taxon>
        <taxon>fabids</taxon>
        <taxon>Fagales</taxon>
        <taxon>Betulaceae</taxon>
        <taxon>Carpinus</taxon>
    </lineage>
</organism>